<protein>
    <submittedName>
        <fullName evidence="4">CIA30-domain-containing protein</fullName>
    </submittedName>
</protein>
<feature type="compositionally biased region" description="Polar residues" evidence="2">
    <location>
        <begin position="208"/>
        <end position="221"/>
    </location>
</feature>
<evidence type="ECO:0000313" key="5">
    <source>
        <dbReference type="Proteomes" id="UP001174691"/>
    </source>
</evidence>
<evidence type="ECO:0000256" key="1">
    <source>
        <dbReference type="ARBA" id="ARBA00007884"/>
    </source>
</evidence>
<evidence type="ECO:0000313" key="4">
    <source>
        <dbReference type="EMBL" id="KAJ9162407.1"/>
    </source>
</evidence>
<dbReference type="Pfam" id="PF08547">
    <property type="entry name" value="CIA30"/>
    <property type="match status" value="1"/>
</dbReference>
<proteinExistence type="inferred from homology"/>
<accession>A0AA38VT72</accession>
<gene>
    <name evidence="4" type="ORF">NKR19_g1331</name>
</gene>
<keyword evidence="5" id="KW-1185">Reference proteome</keyword>
<evidence type="ECO:0000259" key="3">
    <source>
        <dbReference type="Pfam" id="PF08547"/>
    </source>
</evidence>
<dbReference type="InterPro" id="IPR008979">
    <property type="entry name" value="Galactose-bd-like_sf"/>
</dbReference>
<comment type="similarity">
    <text evidence="1">Belongs to the CIA30 family.</text>
</comment>
<organism evidence="4 5">
    <name type="scientific">Coniochaeta hoffmannii</name>
    <dbReference type="NCBI Taxonomy" id="91930"/>
    <lineage>
        <taxon>Eukaryota</taxon>
        <taxon>Fungi</taxon>
        <taxon>Dikarya</taxon>
        <taxon>Ascomycota</taxon>
        <taxon>Pezizomycotina</taxon>
        <taxon>Sordariomycetes</taxon>
        <taxon>Sordariomycetidae</taxon>
        <taxon>Coniochaetales</taxon>
        <taxon>Coniochaetaceae</taxon>
        <taxon>Coniochaeta</taxon>
    </lineage>
</organism>
<sequence>MATTPPTDDPLYIFGTDSGRPWDPSQWLSVDDRVRGGKSVSHLDISDPKARATFHGNLDIKTLGGAGFASQKTAPQLFAGGLDLSGYDSLVVDVYRSGSDDKTYTLILKDTESLPKRPDGREQSTLNWEHDFRLGDSTGGLLTLRFADFKPTYRGKPKPDAEPLDLEMILSMSIMMRSHFGEQQGDFSLAIRSIAAQTHRKDSRGSVAETTSLQHQDSPRNQGIVEKRPPATAANKGWLSWLRSVLGV</sequence>
<dbReference type="InterPro" id="IPR013857">
    <property type="entry name" value="NADH-UbQ_OxRdtase-assoc_prot30"/>
</dbReference>
<dbReference type="InterPro" id="IPR039131">
    <property type="entry name" value="NDUFAF1"/>
</dbReference>
<feature type="region of interest" description="Disordered" evidence="2">
    <location>
        <begin position="199"/>
        <end position="229"/>
    </location>
</feature>
<dbReference type="GO" id="GO:0051082">
    <property type="term" value="F:unfolded protein binding"/>
    <property type="evidence" value="ECO:0007669"/>
    <property type="project" value="TreeGrafter"/>
</dbReference>
<dbReference type="PANTHER" id="PTHR13194">
    <property type="entry name" value="COMPLEX I INTERMEDIATE-ASSOCIATED PROTEIN 30"/>
    <property type="match status" value="1"/>
</dbReference>
<dbReference type="PANTHER" id="PTHR13194:SF19">
    <property type="entry name" value="NAD(P)-BINDING ROSSMANN-FOLD SUPERFAMILY PROTEIN"/>
    <property type="match status" value="1"/>
</dbReference>
<name>A0AA38VT72_9PEZI</name>
<dbReference type="GO" id="GO:0010257">
    <property type="term" value="P:NADH dehydrogenase complex assembly"/>
    <property type="evidence" value="ECO:0007669"/>
    <property type="project" value="TreeGrafter"/>
</dbReference>
<evidence type="ECO:0000256" key="2">
    <source>
        <dbReference type="SAM" id="MobiDB-lite"/>
    </source>
</evidence>
<dbReference type="SUPFAM" id="SSF49785">
    <property type="entry name" value="Galactose-binding domain-like"/>
    <property type="match status" value="1"/>
</dbReference>
<comment type="caution">
    <text evidence="4">The sequence shown here is derived from an EMBL/GenBank/DDBJ whole genome shotgun (WGS) entry which is preliminary data.</text>
</comment>
<dbReference type="AlphaFoldDB" id="A0AA38VT72"/>
<feature type="domain" description="NADH:ubiquinone oxidoreductase intermediate-associated protein 30" evidence="3">
    <location>
        <begin position="23"/>
        <end position="191"/>
    </location>
</feature>
<dbReference type="Proteomes" id="UP001174691">
    <property type="component" value="Unassembled WGS sequence"/>
</dbReference>
<reference evidence="4" key="1">
    <citation type="submission" date="2022-07" db="EMBL/GenBank/DDBJ databases">
        <title>Fungi with potential for degradation of polypropylene.</title>
        <authorList>
            <person name="Gostincar C."/>
        </authorList>
    </citation>
    <scope>NUCLEOTIDE SEQUENCE</scope>
    <source>
        <strain evidence="4">EXF-13287</strain>
    </source>
</reference>
<dbReference type="EMBL" id="JANBVN010000012">
    <property type="protein sequence ID" value="KAJ9162407.1"/>
    <property type="molecule type" value="Genomic_DNA"/>
</dbReference>